<name>A0AAD5QDY2_PARTN</name>
<comment type="caution">
    <text evidence="1">The sequence shown here is derived from an EMBL/GenBank/DDBJ whole genome shotgun (WGS) entry which is preliminary data.</text>
</comment>
<organism evidence="1 2">
    <name type="scientific">Parelaphostrongylus tenuis</name>
    <name type="common">Meningeal worm</name>
    <dbReference type="NCBI Taxonomy" id="148309"/>
    <lineage>
        <taxon>Eukaryota</taxon>
        <taxon>Metazoa</taxon>
        <taxon>Ecdysozoa</taxon>
        <taxon>Nematoda</taxon>
        <taxon>Chromadorea</taxon>
        <taxon>Rhabditida</taxon>
        <taxon>Rhabditina</taxon>
        <taxon>Rhabditomorpha</taxon>
        <taxon>Strongyloidea</taxon>
        <taxon>Metastrongylidae</taxon>
        <taxon>Parelaphostrongylus</taxon>
    </lineage>
</organism>
<protein>
    <submittedName>
        <fullName evidence="1">Uncharacterized protein</fullName>
    </submittedName>
</protein>
<accession>A0AAD5QDY2</accession>
<reference evidence="1" key="1">
    <citation type="submission" date="2021-06" db="EMBL/GenBank/DDBJ databases">
        <title>Parelaphostrongylus tenuis whole genome reference sequence.</title>
        <authorList>
            <person name="Garwood T.J."/>
            <person name="Larsen P.A."/>
            <person name="Fountain-Jones N.M."/>
            <person name="Garbe J.R."/>
            <person name="Macchietto M.G."/>
            <person name="Kania S.A."/>
            <person name="Gerhold R.W."/>
            <person name="Richards J.E."/>
            <person name="Wolf T.M."/>
        </authorList>
    </citation>
    <scope>NUCLEOTIDE SEQUENCE</scope>
    <source>
        <strain evidence="1">MNPRO001-30</strain>
        <tissue evidence="1">Meninges</tissue>
    </source>
</reference>
<sequence length="52" mass="6036">MMGQRDPKSKLKTNSELRRRRYSSVIAIKIPYFDHEGMKAIAKLSIDIIAEE</sequence>
<keyword evidence="2" id="KW-1185">Reference proteome</keyword>
<gene>
    <name evidence="1" type="ORF">KIN20_003001</name>
</gene>
<dbReference type="AlphaFoldDB" id="A0AAD5QDY2"/>
<dbReference type="Proteomes" id="UP001196413">
    <property type="component" value="Unassembled WGS sequence"/>
</dbReference>
<dbReference type="EMBL" id="JAHQIW010000388">
    <property type="protein sequence ID" value="KAJ1347832.1"/>
    <property type="molecule type" value="Genomic_DNA"/>
</dbReference>
<proteinExistence type="predicted"/>
<evidence type="ECO:0000313" key="1">
    <source>
        <dbReference type="EMBL" id="KAJ1347832.1"/>
    </source>
</evidence>
<evidence type="ECO:0000313" key="2">
    <source>
        <dbReference type="Proteomes" id="UP001196413"/>
    </source>
</evidence>